<evidence type="ECO:0000256" key="3">
    <source>
        <dbReference type="ARBA" id="ARBA00022448"/>
    </source>
</evidence>
<evidence type="ECO:0000256" key="5">
    <source>
        <dbReference type="ARBA" id="ARBA00022989"/>
    </source>
</evidence>
<keyword evidence="5 7" id="KW-1133">Transmembrane helix</keyword>
<comment type="subcellular location">
    <subcellularLocation>
        <location evidence="1">Membrane</location>
        <topology evidence="1">Multi-pass membrane protein</topology>
    </subcellularLocation>
</comment>
<feature type="transmembrane region" description="Helical" evidence="7">
    <location>
        <begin position="303"/>
        <end position="325"/>
    </location>
</feature>
<feature type="transmembrane region" description="Helical" evidence="7">
    <location>
        <begin position="406"/>
        <end position="429"/>
    </location>
</feature>
<protein>
    <submittedName>
        <fullName evidence="8">Nucleoside transporter-domain-containing protein</fullName>
    </submittedName>
</protein>
<feature type="transmembrane region" description="Helical" evidence="7">
    <location>
        <begin position="126"/>
        <end position="146"/>
    </location>
</feature>
<dbReference type="OrthoDB" id="46396at2759"/>
<feature type="transmembrane region" description="Helical" evidence="7">
    <location>
        <begin position="262"/>
        <end position="283"/>
    </location>
</feature>
<feature type="transmembrane region" description="Helical" evidence="7">
    <location>
        <begin position="68"/>
        <end position="88"/>
    </location>
</feature>
<sequence>MHGHLDNAPVTRLDKVDPRGPPPSDRFGLAYIIFFIQGIAMMLPWNAFITAAEYFIQAFSGGHFVNNFQNYFSVSFTLFNMIFVGVAMSRQHKANFPRQIMLSLIVNTVIFIIVSVLATLDYIEPNAYFGIILTLMTLSAVTTAYLQNALYELAARLPPRYVQGFLTGQGFAGLIASLVPLAIVLGMDEEKANTLESVTERAIIYFAFTAALMVVSLIAYILLRRLPIYLYYNPNDTSVARDSAEATTSYSMREVYVLTRSIWTYGVAVFLTLMVTLALFPSITASIVSMNPTQARWTNREVFVLIHFVIFNAGDMVGKALPAVLPLKSGRWLLVISVLRVVFAPLFILSNVEYGSGDTLDRITPVVFNDAAYYAILSVFSVSNGWLGSCIMASGPRNVPKEQRGYAGMMLSLLMTVGLAVGSMLSFAVSAGICQCNPFIL</sequence>
<evidence type="ECO:0000256" key="1">
    <source>
        <dbReference type="ARBA" id="ARBA00004141"/>
    </source>
</evidence>
<dbReference type="AlphaFoldDB" id="A0A4P9XXE1"/>
<dbReference type="GO" id="GO:0015205">
    <property type="term" value="F:nucleobase transmembrane transporter activity"/>
    <property type="evidence" value="ECO:0007669"/>
    <property type="project" value="TreeGrafter"/>
</dbReference>
<feature type="transmembrane region" description="Helical" evidence="7">
    <location>
        <begin position="372"/>
        <end position="394"/>
    </location>
</feature>
<dbReference type="InterPro" id="IPR002259">
    <property type="entry name" value="Eqnu_transpt"/>
</dbReference>
<dbReference type="EMBL" id="KZ992426">
    <property type="protein sequence ID" value="RKP11113.1"/>
    <property type="molecule type" value="Genomic_DNA"/>
</dbReference>
<dbReference type="GO" id="GO:0000329">
    <property type="term" value="C:fungal-type vacuole membrane"/>
    <property type="evidence" value="ECO:0007669"/>
    <property type="project" value="TreeGrafter"/>
</dbReference>
<dbReference type="GO" id="GO:0005886">
    <property type="term" value="C:plasma membrane"/>
    <property type="evidence" value="ECO:0007669"/>
    <property type="project" value="TreeGrafter"/>
</dbReference>
<accession>A0A4P9XXE1</accession>
<dbReference type="PRINTS" id="PR01130">
    <property type="entry name" value="DERENTRNSPRT"/>
</dbReference>
<feature type="transmembrane region" description="Helical" evidence="7">
    <location>
        <begin position="202"/>
        <end position="223"/>
    </location>
</feature>
<dbReference type="GO" id="GO:0034257">
    <property type="term" value="F:nicotinamide riboside transmembrane transporter activity"/>
    <property type="evidence" value="ECO:0007669"/>
    <property type="project" value="TreeGrafter"/>
</dbReference>
<proteinExistence type="inferred from homology"/>
<dbReference type="Proteomes" id="UP000271241">
    <property type="component" value="Unassembled WGS sequence"/>
</dbReference>
<evidence type="ECO:0000256" key="4">
    <source>
        <dbReference type="ARBA" id="ARBA00022692"/>
    </source>
</evidence>
<evidence type="ECO:0000256" key="2">
    <source>
        <dbReference type="ARBA" id="ARBA00007965"/>
    </source>
</evidence>
<keyword evidence="3" id="KW-0813">Transport</keyword>
<dbReference type="PANTHER" id="PTHR10332">
    <property type="entry name" value="EQUILIBRATIVE NUCLEOSIDE TRANSPORTER"/>
    <property type="match status" value="1"/>
</dbReference>
<feature type="transmembrane region" description="Helical" evidence="7">
    <location>
        <begin position="166"/>
        <end position="187"/>
    </location>
</feature>
<dbReference type="PIRSF" id="PIRSF016379">
    <property type="entry name" value="ENT"/>
    <property type="match status" value="1"/>
</dbReference>
<evidence type="ECO:0000256" key="7">
    <source>
        <dbReference type="SAM" id="Phobius"/>
    </source>
</evidence>
<name>A0A4P9XXE1_9FUNG</name>
<dbReference type="InterPro" id="IPR036259">
    <property type="entry name" value="MFS_trans_sf"/>
</dbReference>
<evidence type="ECO:0000313" key="9">
    <source>
        <dbReference type="Proteomes" id="UP000271241"/>
    </source>
</evidence>
<dbReference type="Pfam" id="PF01733">
    <property type="entry name" value="Nucleoside_tran"/>
    <property type="match status" value="1"/>
</dbReference>
<organism evidence="8 9">
    <name type="scientific">Thamnocephalis sphaerospora</name>
    <dbReference type="NCBI Taxonomy" id="78915"/>
    <lineage>
        <taxon>Eukaryota</taxon>
        <taxon>Fungi</taxon>
        <taxon>Fungi incertae sedis</taxon>
        <taxon>Zoopagomycota</taxon>
        <taxon>Zoopagomycotina</taxon>
        <taxon>Zoopagomycetes</taxon>
        <taxon>Zoopagales</taxon>
        <taxon>Sigmoideomycetaceae</taxon>
        <taxon>Thamnocephalis</taxon>
    </lineage>
</organism>
<keyword evidence="9" id="KW-1185">Reference proteome</keyword>
<evidence type="ECO:0000256" key="6">
    <source>
        <dbReference type="ARBA" id="ARBA00023136"/>
    </source>
</evidence>
<feature type="transmembrane region" description="Helical" evidence="7">
    <location>
        <begin position="100"/>
        <end position="120"/>
    </location>
</feature>
<keyword evidence="6 7" id="KW-0472">Membrane</keyword>
<comment type="similarity">
    <text evidence="2">Belongs to the SLC29A/ENT transporter (TC 2.A.57) family.</text>
</comment>
<dbReference type="SUPFAM" id="SSF103473">
    <property type="entry name" value="MFS general substrate transporter"/>
    <property type="match status" value="1"/>
</dbReference>
<feature type="transmembrane region" description="Helical" evidence="7">
    <location>
        <begin position="332"/>
        <end position="352"/>
    </location>
</feature>
<keyword evidence="4 7" id="KW-0812">Transmembrane</keyword>
<gene>
    <name evidence="8" type="ORF">THASP1DRAFT_11945</name>
</gene>
<evidence type="ECO:0000313" key="8">
    <source>
        <dbReference type="EMBL" id="RKP11113.1"/>
    </source>
</evidence>
<dbReference type="PANTHER" id="PTHR10332:SF88">
    <property type="entry name" value="EQUILIBRATIVE NUCLEOSIDE TRANSPORTER 1, ISOFORM A"/>
    <property type="match status" value="1"/>
</dbReference>
<feature type="transmembrane region" description="Helical" evidence="7">
    <location>
        <begin position="29"/>
        <end position="48"/>
    </location>
</feature>
<reference evidence="9" key="1">
    <citation type="journal article" date="2018" name="Nat. Microbiol.">
        <title>Leveraging single-cell genomics to expand the fungal tree of life.</title>
        <authorList>
            <person name="Ahrendt S.R."/>
            <person name="Quandt C.A."/>
            <person name="Ciobanu D."/>
            <person name="Clum A."/>
            <person name="Salamov A."/>
            <person name="Andreopoulos B."/>
            <person name="Cheng J.F."/>
            <person name="Woyke T."/>
            <person name="Pelin A."/>
            <person name="Henrissat B."/>
            <person name="Reynolds N.K."/>
            <person name="Benny G.L."/>
            <person name="Smith M.E."/>
            <person name="James T.Y."/>
            <person name="Grigoriev I.V."/>
        </authorList>
    </citation>
    <scope>NUCLEOTIDE SEQUENCE [LARGE SCALE GENOMIC DNA]</scope>
    <source>
        <strain evidence="9">RSA 1356</strain>
    </source>
</reference>